<keyword evidence="8" id="KW-1185">Reference proteome</keyword>
<name>A0A7M7FY19_APIME</name>
<reference evidence="9" key="2">
    <citation type="submission" date="2025-04" db="UniProtKB">
        <authorList>
            <consortium name="RefSeq"/>
        </authorList>
    </citation>
    <scope>IDENTIFICATION</scope>
    <source>
        <strain evidence="9">DH4</strain>
        <tissue evidence="9">Whole body</tissue>
    </source>
</reference>
<evidence type="ECO:0000256" key="3">
    <source>
        <dbReference type="ARBA" id="ARBA00022741"/>
    </source>
</evidence>
<reference evidence="7" key="1">
    <citation type="submission" date="2021-01" db="UniProtKB">
        <authorList>
            <consortium name="EnsemblMetazoa"/>
        </authorList>
    </citation>
    <scope>IDENTIFICATION</scope>
    <source>
        <strain evidence="7">DH4</strain>
    </source>
</reference>
<sequence length="142" mass="16438">MMTTRACGFVIFRRIQGMVEYLLMQVSYGEHHWTPPKGHVDPGESDMESALRETQEEAGFLASDLIIFEDAKQELNYEVNGKPKTVVYWLAELVNIDKPIQLSHEHQAFKWLPLQEACSIAKYQDMQNVLKSFNEYILKNLS</sequence>
<feature type="domain" description="Nudix hydrolase" evidence="6">
    <location>
        <begin position="2"/>
        <end position="134"/>
    </location>
</feature>
<dbReference type="EnsemblMetazoa" id="XM_001120572">
    <property type="protein sequence ID" value="XP_001120572"/>
    <property type="gene ID" value="LOC724681"/>
</dbReference>
<evidence type="ECO:0000256" key="5">
    <source>
        <dbReference type="ARBA" id="ARBA00032644"/>
    </source>
</evidence>
<dbReference type="GO" id="GO:0006754">
    <property type="term" value="P:ATP biosynthetic process"/>
    <property type="evidence" value="ECO:0007669"/>
    <property type="project" value="TreeGrafter"/>
</dbReference>
<proteinExistence type="inferred from homology"/>
<accession>A0A7M7FY19</accession>
<dbReference type="CTD" id="136031375"/>
<dbReference type="RefSeq" id="XP_001120572.3">
    <property type="nucleotide sequence ID" value="XM_001120572.5"/>
</dbReference>
<dbReference type="InterPro" id="IPR015797">
    <property type="entry name" value="NUDIX_hydrolase-like_dom_sf"/>
</dbReference>
<comment type="similarity">
    <text evidence="1">Belongs to the Nudix hydrolase family.</text>
</comment>
<evidence type="ECO:0000256" key="4">
    <source>
        <dbReference type="ARBA" id="ARBA00022801"/>
    </source>
</evidence>
<dbReference type="PROSITE" id="PS51462">
    <property type="entry name" value="NUDIX"/>
    <property type="match status" value="1"/>
</dbReference>
<reference evidence="8" key="3">
    <citation type="submission" date="2025-05" db="UniProtKB">
        <authorList>
            <consortium name="RefSeq"/>
        </authorList>
    </citation>
    <scope>NUCLEOTIDE SEQUENCE [LARGE SCALE GENOMIC DNA]</scope>
    <source>
        <strain evidence="8">DH4</strain>
    </source>
</reference>
<evidence type="ECO:0000313" key="9">
    <source>
        <dbReference type="RefSeq" id="XP_001120572.3"/>
    </source>
</evidence>
<dbReference type="Proteomes" id="UP000005203">
    <property type="component" value="Linkage group LG1"/>
</dbReference>
<dbReference type="GeneID" id="724681"/>
<evidence type="ECO:0000259" key="6">
    <source>
        <dbReference type="PROSITE" id="PS51462"/>
    </source>
</evidence>
<evidence type="ECO:0000256" key="1">
    <source>
        <dbReference type="ARBA" id="ARBA00005582"/>
    </source>
</evidence>
<organism evidence="7">
    <name type="scientific">Apis mellifera</name>
    <name type="common">Honeybee</name>
    <dbReference type="NCBI Taxonomy" id="7460"/>
    <lineage>
        <taxon>Eukaryota</taxon>
        <taxon>Metazoa</taxon>
        <taxon>Ecdysozoa</taxon>
        <taxon>Arthropoda</taxon>
        <taxon>Hexapoda</taxon>
        <taxon>Insecta</taxon>
        <taxon>Pterygota</taxon>
        <taxon>Neoptera</taxon>
        <taxon>Endopterygota</taxon>
        <taxon>Hymenoptera</taxon>
        <taxon>Apocrita</taxon>
        <taxon>Aculeata</taxon>
        <taxon>Apoidea</taxon>
        <taxon>Anthophila</taxon>
        <taxon>Apidae</taxon>
        <taxon>Apis</taxon>
    </lineage>
</organism>
<keyword evidence="4" id="KW-0378">Hydrolase</keyword>
<dbReference type="SUPFAM" id="SSF55811">
    <property type="entry name" value="Nudix"/>
    <property type="match status" value="1"/>
</dbReference>
<dbReference type="OrthoDB" id="276276at2759"/>
<dbReference type="GO" id="GO:0004081">
    <property type="term" value="F:bis(5'-nucleosyl)-tetraphosphatase (asymmetrical) activity"/>
    <property type="evidence" value="ECO:0007669"/>
    <property type="project" value="TreeGrafter"/>
</dbReference>
<dbReference type="KEGG" id="ame:724681"/>
<dbReference type="Pfam" id="PF00293">
    <property type="entry name" value="NUDIX"/>
    <property type="match status" value="1"/>
</dbReference>
<dbReference type="GO" id="GO:0006167">
    <property type="term" value="P:AMP biosynthetic process"/>
    <property type="evidence" value="ECO:0007669"/>
    <property type="project" value="TreeGrafter"/>
</dbReference>
<gene>
    <name evidence="9" type="primary">LOC724681</name>
</gene>
<evidence type="ECO:0000313" key="8">
    <source>
        <dbReference type="Proteomes" id="UP000005203"/>
    </source>
</evidence>
<keyword evidence="3" id="KW-0547">Nucleotide-binding</keyword>
<accession>A0A8B6XE37</accession>
<dbReference type="AlphaFoldDB" id="A0A7M7FY19"/>
<dbReference type="CDD" id="cd03428">
    <property type="entry name" value="NUDIX_Ap4A_Nudt2"/>
    <property type="match status" value="1"/>
</dbReference>
<dbReference type="InterPro" id="IPR051325">
    <property type="entry name" value="Nudix_hydrolase_domain"/>
</dbReference>
<dbReference type="Gene3D" id="3.90.79.10">
    <property type="entry name" value="Nucleoside Triphosphate Pyrophosphohydrolase"/>
    <property type="match status" value="1"/>
</dbReference>
<dbReference type="PRINTS" id="PR01405">
    <property type="entry name" value="TETRPHPHTASE"/>
</dbReference>
<dbReference type="GO" id="GO:0000166">
    <property type="term" value="F:nucleotide binding"/>
    <property type="evidence" value="ECO:0007669"/>
    <property type="project" value="UniProtKB-KW"/>
</dbReference>
<dbReference type="PANTHER" id="PTHR21340:SF0">
    <property type="entry name" value="BIS(5'-NUCLEOSYL)-TETRAPHOSPHATASE [ASYMMETRICAL]"/>
    <property type="match status" value="1"/>
</dbReference>
<dbReference type="InterPro" id="IPR000086">
    <property type="entry name" value="NUDIX_hydrolase_dom"/>
</dbReference>
<evidence type="ECO:0000313" key="7">
    <source>
        <dbReference type="EnsemblMetazoa" id="XP_001120572"/>
    </source>
</evidence>
<protein>
    <recommendedName>
        <fullName evidence="2">Bis(5'-nucleosyl)-tetraphosphatase [asymmetrical]</fullName>
    </recommendedName>
    <alternativeName>
        <fullName evidence="5">Diadenosine 5',5'''-P1,P4-tetraphosphate asymmetrical hydrolase</fullName>
    </alternativeName>
</protein>
<dbReference type="PANTHER" id="PTHR21340">
    <property type="entry name" value="DIADENOSINE 5,5-P1,P4-TETRAPHOSPHATE PYROPHOSPHOHYDROLASE MUTT"/>
    <property type="match status" value="1"/>
</dbReference>
<dbReference type="InterPro" id="IPR003565">
    <property type="entry name" value="Tetra_PHTase"/>
</dbReference>
<evidence type="ECO:0000256" key="2">
    <source>
        <dbReference type="ARBA" id="ARBA00018911"/>
    </source>
</evidence>